<dbReference type="Proteomes" id="UP000694580">
    <property type="component" value="Chromosome 20"/>
</dbReference>
<sequence length="107" mass="11883">RRETILFIECHPHPQLCLSDNNSNLPSSLGNHTATPTASADVPPPRQQSSPHLPVLRHLTPLLTPPESILILIIIQFSLFKLLLHLYEGGSVQTNSLIPLYFLMSNV</sequence>
<protein>
    <submittedName>
        <fullName evidence="2">Uncharacterized protein</fullName>
    </submittedName>
</protein>
<name>A0AAY4E109_9TELE</name>
<dbReference type="Ensembl" id="ENSDCDT00010061731.1">
    <property type="protein sequence ID" value="ENSDCDP00010051280.1"/>
    <property type="gene ID" value="ENSDCDG00010030246.1"/>
</dbReference>
<reference evidence="2" key="3">
    <citation type="submission" date="2025-09" db="UniProtKB">
        <authorList>
            <consortium name="Ensembl"/>
        </authorList>
    </citation>
    <scope>IDENTIFICATION</scope>
</reference>
<reference evidence="2" key="2">
    <citation type="submission" date="2025-08" db="UniProtKB">
        <authorList>
            <consortium name="Ensembl"/>
        </authorList>
    </citation>
    <scope>IDENTIFICATION</scope>
</reference>
<dbReference type="AlphaFoldDB" id="A0AAY4E109"/>
<evidence type="ECO:0000256" key="1">
    <source>
        <dbReference type="SAM" id="MobiDB-lite"/>
    </source>
</evidence>
<reference evidence="2 3" key="1">
    <citation type="submission" date="2020-06" db="EMBL/GenBank/DDBJ databases">
        <authorList>
            <consortium name="Wellcome Sanger Institute Data Sharing"/>
        </authorList>
    </citation>
    <scope>NUCLEOTIDE SEQUENCE [LARGE SCALE GENOMIC DNA]</scope>
</reference>
<evidence type="ECO:0000313" key="3">
    <source>
        <dbReference type="Proteomes" id="UP000694580"/>
    </source>
</evidence>
<feature type="region of interest" description="Disordered" evidence="1">
    <location>
        <begin position="27"/>
        <end position="52"/>
    </location>
</feature>
<keyword evidence="3" id="KW-1185">Reference proteome</keyword>
<accession>A0AAY4E109</accession>
<evidence type="ECO:0000313" key="2">
    <source>
        <dbReference type="Ensembl" id="ENSDCDP00010051280.1"/>
    </source>
</evidence>
<proteinExistence type="predicted"/>
<organism evidence="2 3">
    <name type="scientific">Denticeps clupeoides</name>
    <name type="common">denticle herring</name>
    <dbReference type="NCBI Taxonomy" id="299321"/>
    <lineage>
        <taxon>Eukaryota</taxon>
        <taxon>Metazoa</taxon>
        <taxon>Chordata</taxon>
        <taxon>Craniata</taxon>
        <taxon>Vertebrata</taxon>
        <taxon>Euteleostomi</taxon>
        <taxon>Actinopterygii</taxon>
        <taxon>Neopterygii</taxon>
        <taxon>Teleostei</taxon>
        <taxon>Clupei</taxon>
        <taxon>Clupeiformes</taxon>
        <taxon>Denticipitoidei</taxon>
        <taxon>Denticipitidae</taxon>
        <taxon>Denticeps</taxon>
    </lineage>
</organism>